<gene>
    <name evidence="3" type="ORF">TCAL_09688</name>
</gene>
<keyword evidence="4" id="KW-1185">Reference proteome</keyword>
<protein>
    <recommendedName>
        <fullName evidence="2">FAS1 domain-containing protein</fullName>
    </recommendedName>
</protein>
<accession>A0A553NZ04</accession>
<dbReference type="InterPro" id="IPR036378">
    <property type="entry name" value="FAS1_dom_sf"/>
</dbReference>
<dbReference type="FunFam" id="2.30.180.10:FF:000032">
    <property type="entry name" value="Fasciclin domain-containing protein, putative"/>
    <property type="match status" value="1"/>
</dbReference>
<feature type="domain" description="FAS1" evidence="2">
    <location>
        <begin position="345"/>
        <end position="473"/>
    </location>
</feature>
<dbReference type="OMA" id="HIINHEG"/>
<dbReference type="SUPFAM" id="SSF82153">
    <property type="entry name" value="FAS1 domain"/>
    <property type="match status" value="3"/>
</dbReference>
<dbReference type="Proteomes" id="UP000318571">
    <property type="component" value="Chromosome 9"/>
</dbReference>
<feature type="chain" id="PRO_5021842185" description="FAS1 domain-containing protein" evidence="1">
    <location>
        <begin position="20"/>
        <end position="473"/>
    </location>
</feature>
<dbReference type="STRING" id="6832.A0A553NZ04"/>
<feature type="signal peptide" evidence="1">
    <location>
        <begin position="1"/>
        <end position="19"/>
    </location>
</feature>
<dbReference type="SMART" id="SM00554">
    <property type="entry name" value="FAS1"/>
    <property type="match status" value="2"/>
</dbReference>
<reference evidence="3 4" key="1">
    <citation type="journal article" date="2018" name="Nat. Ecol. Evol.">
        <title>Genomic signatures of mitonuclear coevolution across populations of Tigriopus californicus.</title>
        <authorList>
            <person name="Barreto F.S."/>
            <person name="Watson E.T."/>
            <person name="Lima T.G."/>
            <person name="Willett C.S."/>
            <person name="Edmands S."/>
            <person name="Li W."/>
            <person name="Burton R.S."/>
        </authorList>
    </citation>
    <scope>NUCLEOTIDE SEQUENCE [LARGE SCALE GENOMIC DNA]</scope>
    <source>
        <strain evidence="3 4">San Diego</strain>
    </source>
</reference>
<dbReference type="Pfam" id="PF02469">
    <property type="entry name" value="Fasciclin"/>
    <property type="match status" value="3"/>
</dbReference>
<keyword evidence="1" id="KW-0732">Signal</keyword>
<dbReference type="PANTHER" id="PTHR10900:SF124">
    <property type="entry name" value="FI05614P"/>
    <property type="match status" value="1"/>
</dbReference>
<dbReference type="PROSITE" id="PS50213">
    <property type="entry name" value="FAS1"/>
    <property type="match status" value="3"/>
</dbReference>
<evidence type="ECO:0000313" key="3">
    <source>
        <dbReference type="EMBL" id="TRY70673.1"/>
    </source>
</evidence>
<dbReference type="PANTHER" id="PTHR10900">
    <property type="entry name" value="PERIOSTIN-RELATED"/>
    <property type="match status" value="1"/>
</dbReference>
<evidence type="ECO:0000259" key="2">
    <source>
        <dbReference type="PROSITE" id="PS50213"/>
    </source>
</evidence>
<proteinExistence type="predicted"/>
<comment type="caution">
    <text evidence="3">The sequence shown here is derived from an EMBL/GenBank/DDBJ whole genome shotgun (WGS) entry which is preliminary data.</text>
</comment>
<organism evidence="3 4">
    <name type="scientific">Tigriopus californicus</name>
    <name type="common">Marine copepod</name>
    <dbReference type="NCBI Taxonomy" id="6832"/>
    <lineage>
        <taxon>Eukaryota</taxon>
        <taxon>Metazoa</taxon>
        <taxon>Ecdysozoa</taxon>
        <taxon>Arthropoda</taxon>
        <taxon>Crustacea</taxon>
        <taxon>Multicrustacea</taxon>
        <taxon>Hexanauplia</taxon>
        <taxon>Copepoda</taxon>
        <taxon>Harpacticoida</taxon>
        <taxon>Harpacticidae</taxon>
        <taxon>Tigriopus</taxon>
    </lineage>
</organism>
<dbReference type="AlphaFoldDB" id="A0A553NZ04"/>
<feature type="domain" description="FAS1" evidence="2">
    <location>
        <begin position="158"/>
        <end position="289"/>
    </location>
</feature>
<dbReference type="EMBL" id="VCGU01000009">
    <property type="protein sequence ID" value="TRY70673.1"/>
    <property type="molecule type" value="Genomic_DNA"/>
</dbReference>
<sequence length="473" mass="52816">MIRVCQVALALALVLSVHGYSSKGKPNLVQLAKQLGLSEFVERLEDSAIDHIINHEGFFTIFAPSNDAFKNEMTYPDEAPIKSKMLFHIGRGKIYAKDIKNEMTVKSLLSKRRIRLNTYSNGKVTANGRVISSTDHEARNGVIHIIDDVMSSVYDRAGSIVSELDDCCPQHSIVLGLIKDAKLYDKLNTRGPLTFLAPNNGAFNELHPDFIIHLKKNITALRTFIAGHVLPGTLYSPGLQDGMMVKTFRGNQVKVTIAGNGKMAFNDAQVTLPDVTAGNGAVQAIDAILSPHKNKRMIQFDIYKFNGKETVYLANGREINFLNAQAHNGIVHELKTGMDFIYGRNGTLLDELSAIPRFSQFVQYMKDHSMGPTLVDTKNKTTLLAVNNKLFNQMKETLSEPEFHSRMSLNHVFRNTWYTLGLFQTDFIEAMSGKIIMITKNNDGDVMFDEMYSLIASDFTCRNGVFHEVDGIL</sequence>
<dbReference type="InterPro" id="IPR050904">
    <property type="entry name" value="Adhesion/Biosynth-related"/>
</dbReference>
<evidence type="ECO:0000256" key="1">
    <source>
        <dbReference type="SAM" id="SignalP"/>
    </source>
</evidence>
<feature type="domain" description="FAS1" evidence="2">
    <location>
        <begin position="24"/>
        <end position="150"/>
    </location>
</feature>
<evidence type="ECO:0000313" key="4">
    <source>
        <dbReference type="Proteomes" id="UP000318571"/>
    </source>
</evidence>
<name>A0A553NZ04_TIGCA</name>
<dbReference type="InterPro" id="IPR000782">
    <property type="entry name" value="FAS1_domain"/>
</dbReference>
<dbReference type="Gene3D" id="2.30.180.10">
    <property type="entry name" value="FAS1 domain"/>
    <property type="match status" value="3"/>
</dbReference>